<organism evidence="1 2">
    <name type="scientific">Methanobacterium bryantii</name>
    <dbReference type="NCBI Taxonomy" id="2161"/>
    <lineage>
        <taxon>Archaea</taxon>
        <taxon>Methanobacteriati</taxon>
        <taxon>Methanobacteriota</taxon>
        <taxon>Methanomada group</taxon>
        <taxon>Methanobacteria</taxon>
        <taxon>Methanobacteriales</taxon>
        <taxon>Methanobacteriaceae</taxon>
        <taxon>Methanobacterium</taxon>
    </lineage>
</organism>
<dbReference type="AlphaFoldDB" id="A0A2A2H484"/>
<dbReference type="EMBL" id="LMVM01000033">
    <property type="protein sequence ID" value="PAV04093.1"/>
    <property type="molecule type" value="Genomic_DNA"/>
</dbReference>
<accession>A0A2A2H484</accession>
<keyword evidence="2" id="KW-1185">Reference proteome</keyword>
<dbReference type="Proteomes" id="UP000217784">
    <property type="component" value="Unassembled WGS sequence"/>
</dbReference>
<comment type="caution">
    <text evidence="1">The sequence shown here is derived from an EMBL/GenBank/DDBJ whole genome shotgun (WGS) entry which is preliminary data.</text>
</comment>
<protein>
    <recommendedName>
        <fullName evidence="3">SHOCT domain-containing protein</fullName>
    </recommendedName>
</protein>
<sequence>MPSNKEISKMLRTKIEEKSKIEESSDYVSVTGYGHRLIMGPEGIKIGNSLIPFKKINGIYTEKDNSVLGVKLKLMVNGGTIKIKDVNQKEANKFIIAVSEKLKELEEEKIENTGEISPMDEIKKAKELLDIGALNEEEFIEIKEKYLKKI</sequence>
<evidence type="ECO:0000313" key="2">
    <source>
        <dbReference type="Proteomes" id="UP000217784"/>
    </source>
</evidence>
<reference evidence="1 2" key="1">
    <citation type="journal article" date="2017" name="BMC Genomics">
        <title>Genomic analysis of methanogenic archaea reveals a shift towards energy conservation.</title>
        <authorList>
            <person name="Gilmore S.P."/>
            <person name="Henske J.K."/>
            <person name="Sexton J.A."/>
            <person name="Solomon K.V."/>
            <person name="Seppala S."/>
            <person name="Yoo J.I."/>
            <person name="Huyett L.M."/>
            <person name="Pressman A."/>
            <person name="Cogan J.Z."/>
            <person name="Kivenson V."/>
            <person name="Peng X."/>
            <person name="Tan Y."/>
            <person name="Valentine D.L."/>
            <person name="O'Malley M.A."/>
        </authorList>
    </citation>
    <scope>NUCLEOTIDE SEQUENCE [LARGE SCALE GENOMIC DNA]</scope>
    <source>
        <strain evidence="1 2">M.o.H.</strain>
    </source>
</reference>
<name>A0A2A2H484_METBR</name>
<gene>
    <name evidence="1" type="ORF">ASJ80_03505</name>
</gene>
<evidence type="ECO:0008006" key="3">
    <source>
        <dbReference type="Google" id="ProtNLM"/>
    </source>
</evidence>
<proteinExistence type="predicted"/>
<dbReference type="RefSeq" id="WP_069585419.1">
    <property type="nucleotide sequence ID" value="NZ_LMVM01000033.1"/>
</dbReference>
<evidence type="ECO:0000313" key="1">
    <source>
        <dbReference type="EMBL" id="PAV04093.1"/>
    </source>
</evidence>
<dbReference type="OrthoDB" id="76898at2157"/>